<dbReference type="OrthoDB" id="1715602at2759"/>
<name>A0A9P7F9S4_9AGAM</name>
<sequence>MFFFSFTTILNLAFIATSIDVEHVFSRGRLLLSHIWSRLSTQTTRALLCLGCWSLLRLVKDKDVLPIACLPDVKGDEKEDGTQ</sequence>
<evidence type="ECO:0000313" key="2">
    <source>
        <dbReference type="EMBL" id="KAG2110888.1"/>
    </source>
</evidence>
<dbReference type="InterPro" id="IPR012337">
    <property type="entry name" value="RNaseH-like_sf"/>
</dbReference>
<dbReference type="SUPFAM" id="SSF53098">
    <property type="entry name" value="Ribonuclease H-like"/>
    <property type="match status" value="1"/>
</dbReference>
<reference evidence="2" key="1">
    <citation type="journal article" date="2020" name="New Phytol.">
        <title>Comparative genomics reveals dynamic genome evolution in host specialist ectomycorrhizal fungi.</title>
        <authorList>
            <person name="Lofgren L.A."/>
            <person name="Nguyen N.H."/>
            <person name="Vilgalys R."/>
            <person name="Ruytinx J."/>
            <person name="Liao H.L."/>
            <person name="Branco S."/>
            <person name="Kuo A."/>
            <person name="LaButti K."/>
            <person name="Lipzen A."/>
            <person name="Andreopoulos W."/>
            <person name="Pangilinan J."/>
            <person name="Riley R."/>
            <person name="Hundley H."/>
            <person name="Na H."/>
            <person name="Barry K."/>
            <person name="Grigoriev I.V."/>
            <person name="Stajich J.E."/>
            <person name="Kennedy P.G."/>
        </authorList>
    </citation>
    <scope>NUCLEOTIDE SEQUENCE</scope>
    <source>
        <strain evidence="2">FC423</strain>
    </source>
</reference>
<dbReference type="Proteomes" id="UP000823399">
    <property type="component" value="Unassembled WGS sequence"/>
</dbReference>
<dbReference type="AlphaFoldDB" id="A0A9P7F9S4"/>
<feature type="chain" id="PRO_5040345441" description="HAT C-terminal dimerisation domain-containing protein" evidence="1">
    <location>
        <begin position="19"/>
        <end position="83"/>
    </location>
</feature>
<dbReference type="EMBL" id="JABBWM010000019">
    <property type="protein sequence ID" value="KAG2110888.1"/>
    <property type="molecule type" value="Genomic_DNA"/>
</dbReference>
<dbReference type="GeneID" id="64693464"/>
<keyword evidence="3" id="KW-1185">Reference proteome</keyword>
<evidence type="ECO:0000313" key="3">
    <source>
        <dbReference type="Proteomes" id="UP000823399"/>
    </source>
</evidence>
<evidence type="ECO:0000256" key="1">
    <source>
        <dbReference type="SAM" id="SignalP"/>
    </source>
</evidence>
<comment type="caution">
    <text evidence="2">The sequence shown here is derived from an EMBL/GenBank/DDBJ whole genome shotgun (WGS) entry which is preliminary data.</text>
</comment>
<dbReference type="RefSeq" id="XP_041294362.1">
    <property type="nucleotide sequence ID" value="XM_041431205.1"/>
</dbReference>
<protein>
    <recommendedName>
        <fullName evidence="4">HAT C-terminal dimerisation domain-containing protein</fullName>
    </recommendedName>
</protein>
<keyword evidence="1" id="KW-0732">Signal</keyword>
<proteinExistence type="predicted"/>
<organism evidence="2 3">
    <name type="scientific">Suillus discolor</name>
    <dbReference type="NCBI Taxonomy" id="1912936"/>
    <lineage>
        <taxon>Eukaryota</taxon>
        <taxon>Fungi</taxon>
        <taxon>Dikarya</taxon>
        <taxon>Basidiomycota</taxon>
        <taxon>Agaricomycotina</taxon>
        <taxon>Agaricomycetes</taxon>
        <taxon>Agaricomycetidae</taxon>
        <taxon>Boletales</taxon>
        <taxon>Suillineae</taxon>
        <taxon>Suillaceae</taxon>
        <taxon>Suillus</taxon>
    </lineage>
</organism>
<evidence type="ECO:0008006" key="4">
    <source>
        <dbReference type="Google" id="ProtNLM"/>
    </source>
</evidence>
<gene>
    <name evidence="2" type="ORF">F5147DRAFT_574192</name>
</gene>
<feature type="signal peptide" evidence="1">
    <location>
        <begin position="1"/>
        <end position="18"/>
    </location>
</feature>
<accession>A0A9P7F9S4</accession>